<dbReference type="AlphaFoldDB" id="A0A9X2JZ88"/>
<dbReference type="PANTHER" id="PTHR30346:SF29">
    <property type="entry name" value="LYSR SUBSTRATE-BINDING"/>
    <property type="match status" value="1"/>
</dbReference>
<evidence type="ECO:0000256" key="4">
    <source>
        <dbReference type="ARBA" id="ARBA00023163"/>
    </source>
</evidence>
<dbReference type="InterPro" id="IPR036390">
    <property type="entry name" value="WH_DNA-bd_sf"/>
</dbReference>
<dbReference type="Gene3D" id="3.40.190.290">
    <property type="match status" value="1"/>
</dbReference>
<dbReference type="RefSeq" id="WP_253740040.1">
    <property type="nucleotide sequence ID" value="NZ_BAABKA010000020.1"/>
</dbReference>
<dbReference type="InterPro" id="IPR036388">
    <property type="entry name" value="WH-like_DNA-bd_sf"/>
</dbReference>
<protein>
    <submittedName>
        <fullName evidence="6">DNA-binding transcriptional LysR family regulator</fullName>
    </submittedName>
</protein>
<dbReference type="Pfam" id="PF00126">
    <property type="entry name" value="HTH_1"/>
    <property type="match status" value="1"/>
</dbReference>
<dbReference type="Proteomes" id="UP001139648">
    <property type="component" value="Unassembled WGS sequence"/>
</dbReference>
<reference evidence="6" key="1">
    <citation type="submission" date="2022-06" db="EMBL/GenBank/DDBJ databases">
        <title>Sequencing the genomes of 1000 actinobacteria strains.</title>
        <authorList>
            <person name="Klenk H.-P."/>
        </authorList>
    </citation>
    <scope>NUCLEOTIDE SEQUENCE</scope>
    <source>
        <strain evidence="6">DSM 46694</strain>
    </source>
</reference>
<evidence type="ECO:0000259" key="5">
    <source>
        <dbReference type="PROSITE" id="PS50931"/>
    </source>
</evidence>
<dbReference type="SUPFAM" id="SSF53850">
    <property type="entry name" value="Periplasmic binding protein-like II"/>
    <property type="match status" value="1"/>
</dbReference>
<proteinExistence type="inferred from homology"/>
<dbReference type="SUPFAM" id="SSF46785">
    <property type="entry name" value="Winged helix' DNA-binding domain"/>
    <property type="match status" value="1"/>
</dbReference>
<dbReference type="GO" id="GO:0003700">
    <property type="term" value="F:DNA-binding transcription factor activity"/>
    <property type="evidence" value="ECO:0007669"/>
    <property type="project" value="InterPro"/>
</dbReference>
<keyword evidence="2" id="KW-0805">Transcription regulation</keyword>
<organism evidence="6 7">
    <name type="scientific">Nonomuraea thailandensis</name>
    <dbReference type="NCBI Taxonomy" id="1188745"/>
    <lineage>
        <taxon>Bacteria</taxon>
        <taxon>Bacillati</taxon>
        <taxon>Actinomycetota</taxon>
        <taxon>Actinomycetes</taxon>
        <taxon>Streptosporangiales</taxon>
        <taxon>Streptosporangiaceae</taxon>
        <taxon>Nonomuraea</taxon>
    </lineage>
</organism>
<evidence type="ECO:0000256" key="1">
    <source>
        <dbReference type="ARBA" id="ARBA00009437"/>
    </source>
</evidence>
<dbReference type="FunFam" id="1.10.10.10:FF:000001">
    <property type="entry name" value="LysR family transcriptional regulator"/>
    <property type="match status" value="1"/>
</dbReference>
<evidence type="ECO:0000313" key="6">
    <source>
        <dbReference type="EMBL" id="MCP2353485.1"/>
    </source>
</evidence>
<feature type="domain" description="HTH lysR-type" evidence="5">
    <location>
        <begin position="2"/>
        <end position="59"/>
    </location>
</feature>
<dbReference type="GO" id="GO:0003677">
    <property type="term" value="F:DNA binding"/>
    <property type="evidence" value="ECO:0007669"/>
    <property type="project" value="UniProtKB-KW"/>
</dbReference>
<dbReference type="Pfam" id="PF03466">
    <property type="entry name" value="LysR_substrate"/>
    <property type="match status" value="1"/>
</dbReference>
<keyword evidence="4" id="KW-0804">Transcription</keyword>
<evidence type="ECO:0000256" key="2">
    <source>
        <dbReference type="ARBA" id="ARBA00023015"/>
    </source>
</evidence>
<evidence type="ECO:0000256" key="3">
    <source>
        <dbReference type="ARBA" id="ARBA00023125"/>
    </source>
</evidence>
<dbReference type="PANTHER" id="PTHR30346">
    <property type="entry name" value="TRANSCRIPTIONAL DUAL REGULATOR HCAR-RELATED"/>
    <property type="match status" value="1"/>
</dbReference>
<evidence type="ECO:0000313" key="7">
    <source>
        <dbReference type="Proteomes" id="UP001139648"/>
    </source>
</evidence>
<comment type="caution">
    <text evidence="6">The sequence shown here is derived from an EMBL/GenBank/DDBJ whole genome shotgun (WGS) entry which is preliminary data.</text>
</comment>
<dbReference type="InterPro" id="IPR005119">
    <property type="entry name" value="LysR_subst-bd"/>
</dbReference>
<dbReference type="Gene3D" id="1.10.10.10">
    <property type="entry name" value="Winged helix-like DNA-binding domain superfamily/Winged helix DNA-binding domain"/>
    <property type="match status" value="1"/>
</dbReference>
<accession>A0A9X2JZ88</accession>
<sequence>MLEIRRLKVLREVALRGSITAAAEALSYTPSAVSQQIAALEREMAAVLVERGPRSIALTEAGRVLVEHTEGVLEQLDLADEQVRAIAGLKGGRLRLATFRSVGETLVAQALMDFHLAYPAVELALTEGEPEEYLDRLARAELDLALSFDYDGIPPPHDDTLACEHLLTEEMLIALPKDHQLATRTTVTLADLAAESWIISSTRSSVHAFTATICRWEGFEPQVAFEIDDYHMAQALVAASVGVTFLPALSTRTAHPGVRVLPVRPRPPRRRIYTMQRELERVSPCVAEMTRLLREAAAAP</sequence>
<comment type="similarity">
    <text evidence="1">Belongs to the LysR transcriptional regulatory family.</text>
</comment>
<keyword evidence="7" id="KW-1185">Reference proteome</keyword>
<dbReference type="CDD" id="cd08423">
    <property type="entry name" value="PBP2_LTTR_like_6"/>
    <property type="match status" value="1"/>
</dbReference>
<dbReference type="GO" id="GO:0032993">
    <property type="term" value="C:protein-DNA complex"/>
    <property type="evidence" value="ECO:0007669"/>
    <property type="project" value="TreeGrafter"/>
</dbReference>
<dbReference type="PROSITE" id="PS50931">
    <property type="entry name" value="HTH_LYSR"/>
    <property type="match status" value="1"/>
</dbReference>
<dbReference type="InterPro" id="IPR000847">
    <property type="entry name" value="LysR_HTH_N"/>
</dbReference>
<dbReference type="EMBL" id="JAMZEB010000001">
    <property type="protein sequence ID" value="MCP2353485.1"/>
    <property type="molecule type" value="Genomic_DNA"/>
</dbReference>
<gene>
    <name evidence="6" type="ORF">HD597_000505</name>
</gene>
<name>A0A9X2JZ88_9ACTN</name>
<keyword evidence="3 6" id="KW-0238">DNA-binding</keyword>